<protein>
    <recommendedName>
        <fullName evidence="1">NYN domain-containing protein</fullName>
    </recommendedName>
</protein>
<dbReference type="PANTHER" id="PTHR35458">
    <property type="entry name" value="SLR0755 PROTEIN"/>
    <property type="match status" value="1"/>
</dbReference>
<comment type="caution">
    <text evidence="2">The sequence shown here is derived from an EMBL/GenBank/DDBJ whole genome shotgun (WGS) entry which is preliminary data.</text>
</comment>
<dbReference type="Pfam" id="PF01936">
    <property type="entry name" value="NYN"/>
    <property type="match status" value="1"/>
</dbReference>
<dbReference type="EMBL" id="LBTU01000014">
    <property type="protein sequence ID" value="KKQ47200.1"/>
    <property type="molecule type" value="Genomic_DNA"/>
</dbReference>
<evidence type="ECO:0000313" key="2">
    <source>
        <dbReference type="EMBL" id="KKQ47200.1"/>
    </source>
</evidence>
<name>A0A0G0I8B0_9BACT</name>
<dbReference type="AlphaFoldDB" id="A0A0G0I8B0"/>
<dbReference type="Proteomes" id="UP000034430">
    <property type="component" value="Unassembled WGS sequence"/>
</dbReference>
<proteinExistence type="predicted"/>
<gene>
    <name evidence="2" type="ORF">US65_C0014G0012</name>
</gene>
<reference evidence="2 3" key="1">
    <citation type="journal article" date="2015" name="Nature">
        <title>rRNA introns, odd ribosomes, and small enigmatic genomes across a large radiation of phyla.</title>
        <authorList>
            <person name="Brown C.T."/>
            <person name="Hug L.A."/>
            <person name="Thomas B.C."/>
            <person name="Sharon I."/>
            <person name="Castelle C.J."/>
            <person name="Singh A."/>
            <person name="Wilkins M.J."/>
            <person name="Williams K.H."/>
            <person name="Banfield J.F."/>
        </authorList>
    </citation>
    <scope>NUCLEOTIDE SEQUENCE [LARGE SCALE GENOMIC DNA]</scope>
</reference>
<organism evidence="2 3">
    <name type="scientific">Candidatus Yanofskybacteria bacterium GW2011_GWC2_37_9</name>
    <dbReference type="NCBI Taxonomy" id="1619028"/>
    <lineage>
        <taxon>Bacteria</taxon>
        <taxon>Candidatus Yanofskyibacteriota</taxon>
    </lineage>
</organism>
<accession>A0A0G0I8B0</accession>
<evidence type="ECO:0000313" key="3">
    <source>
        <dbReference type="Proteomes" id="UP000034430"/>
    </source>
</evidence>
<dbReference type="InterPro" id="IPR021139">
    <property type="entry name" value="NYN"/>
</dbReference>
<feature type="domain" description="NYN" evidence="1">
    <location>
        <begin position="10"/>
        <end position="141"/>
    </location>
</feature>
<dbReference type="Gene3D" id="3.40.50.1010">
    <property type="entry name" value="5'-nuclease"/>
    <property type="match status" value="1"/>
</dbReference>
<sequence>MKNVNKNYAFIDAQNVHLGILEFGWKIDWKKFRIWLRNKFGIEKALIFIGYNKGNESLYAFLQHSGFVCIFKPTLAYKDGTVKGNCDAELVLHSAAIEFENYNKAVIVSGDGDFACLIEFLQEKNKLEMLVVPNENKYSALLKRFNTSEKKFILFLNRERTKIEYSPINEKGA</sequence>
<dbReference type="PANTHER" id="PTHR35458:SF2">
    <property type="entry name" value="SLR0755 PROTEIN"/>
    <property type="match status" value="1"/>
</dbReference>
<evidence type="ECO:0000259" key="1">
    <source>
        <dbReference type="Pfam" id="PF01936"/>
    </source>
</evidence>
<dbReference type="InterPro" id="IPR047140">
    <property type="entry name" value="LabA"/>
</dbReference>
<dbReference type="GO" id="GO:0004540">
    <property type="term" value="F:RNA nuclease activity"/>
    <property type="evidence" value="ECO:0007669"/>
    <property type="project" value="InterPro"/>
</dbReference>